<dbReference type="EMBL" id="JANTQA010000075">
    <property type="protein sequence ID" value="KAJ3424108.1"/>
    <property type="molecule type" value="Genomic_DNA"/>
</dbReference>
<comment type="caution">
    <text evidence="2">The sequence shown here is derived from an EMBL/GenBank/DDBJ whole genome shotgun (WGS) entry which is preliminary data.</text>
</comment>
<evidence type="ECO:0000256" key="1">
    <source>
        <dbReference type="SAM" id="MobiDB-lite"/>
    </source>
</evidence>
<feature type="region of interest" description="Disordered" evidence="1">
    <location>
        <begin position="239"/>
        <end position="274"/>
    </location>
</feature>
<feature type="region of interest" description="Disordered" evidence="1">
    <location>
        <begin position="86"/>
        <end position="114"/>
    </location>
</feature>
<sequence>MSTNKNQTNTGTYDYKQTKLVDLLSLSNKKDFFSQPYQFYVSLEDINFKNQSVQNRSIWISNEKVYSPKSDIVPIILHSSTYKPENFETNKTKKGSRKRKGKGKTVIDHNGRKKKTIKKLKLKPKQMAKEREKEKKRLLERPLGILISFKFLKSIPSSYVMHRQNGIRSRYSTKPTQYPVIIEKSELVLNESLIPKQFLIVQSTKLKNMNAPNFRKRHFETEHNICLDVKEKTKNYKKRKTLNKMKKSTSSTPLPPKGKLPTQDQDNNFSKSSFLNSDVNNSDNFLDNYGNNALCKTENTQYSCVFNVLNHEENYTQNLNIEGMYSDFEFKPLNVSQQNIEKQNEKENILSSSETEFLSEPKDTKATQIVNNGNTLQTTFHTNILNNNNLIWEDHFSQSIEFSTNVYSHQYQGTSLNTTNNITDYEYGFNTNSNSSTPFDNYFGNLFEYTSQTDQYIII</sequence>
<gene>
    <name evidence="2" type="ORF">M0812_29740</name>
</gene>
<proteinExistence type="predicted"/>
<evidence type="ECO:0000313" key="3">
    <source>
        <dbReference type="Proteomes" id="UP001146793"/>
    </source>
</evidence>
<name>A0AAV7Y2M8_9EUKA</name>
<dbReference type="AlphaFoldDB" id="A0AAV7Y2M8"/>
<reference evidence="2" key="1">
    <citation type="submission" date="2022-08" db="EMBL/GenBank/DDBJ databases">
        <title>Novel sulphate-reducing endosymbionts in the free-living metamonad Anaeramoeba.</title>
        <authorList>
            <person name="Jerlstrom-Hultqvist J."/>
            <person name="Cepicka I."/>
            <person name="Gallot-Lavallee L."/>
            <person name="Salas-Leiva D."/>
            <person name="Curtis B.A."/>
            <person name="Zahonova K."/>
            <person name="Pipaliya S."/>
            <person name="Dacks J."/>
            <person name="Roger A.J."/>
        </authorList>
    </citation>
    <scope>NUCLEOTIDE SEQUENCE</scope>
    <source>
        <strain evidence="2">Busselton2</strain>
    </source>
</reference>
<protein>
    <submittedName>
        <fullName evidence="2">Uncharacterized protein</fullName>
    </submittedName>
</protein>
<evidence type="ECO:0000313" key="2">
    <source>
        <dbReference type="EMBL" id="KAJ3424108.1"/>
    </source>
</evidence>
<organism evidence="2 3">
    <name type="scientific">Anaeramoeba flamelloides</name>
    <dbReference type="NCBI Taxonomy" id="1746091"/>
    <lineage>
        <taxon>Eukaryota</taxon>
        <taxon>Metamonada</taxon>
        <taxon>Anaeramoebidae</taxon>
        <taxon>Anaeramoeba</taxon>
    </lineage>
</organism>
<feature type="compositionally biased region" description="Polar residues" evidence="1">
    <location>
        <begin position="262"/>
        <end position="274"/>
    </location>
</feature>
<dbReference type="Proteomes" id="UP001146793">
    <property type="component" value="Unassembled WGS sequence"/>
</dbReference>
<feature type="compositionally biased region" description="Basic residues" evidence="1">
    <location>
        <begin position="92"/>
        <end position="103"/>
    </location>
</feature>
<accession>A0AAV7Y2M8</accession>